<organism evidence="2">
    <name type="scientific">Anguilla anguilla</name>
    <name type="common">European freshwater eel</name>
    <name type="synonym">Muraena anguilla</name>
    <dbReference type="NCBI Taxonomy" id="7936"/>
    <lineage>
        <taxon>Eukaryota</taxon>
        <taxon>Metazoa</taxon>
        <taxon>Chordata</taxon>
        <taxon>Craniata</taxon>
        <taxon>Vertebrata</taxon>
        <taxon>Euteleostomi</taxon>
        <taxon>Actinopterygii</taxon>
        <taxon>Neopterygii</taxon>
        <taxon>Teleostei</taxon>
        <taxon>Anguilliformes</taxon>
        <taxon>Anguillidae</taxon>
        <taxon>Anguilla</taxon>
    </lineage>
</organism>
<proteinExistence type="predicted"/>
<dbReference type="AlphaFoldDB" id="A0A0E9WVU0"/>
<name>A0A0E9WVU0_ANGAN</name>
<feature type="region of interest" description="Disordered" evidence="1">
    <location>
        <begin position="27"/>
        <end position="56"/>
    </location>
</feature>
<reference evidence="2" key="1">
    <citation type="submission" date="2014-11" db="EMBL/GenBank/DDBJ databases">
        <authorList>
            <person name="Amaro Gonzalez C."/>
        </authorList>
    </citation>
    <scope>NUCLEOTIDE SEQUENCE</scope>
</reference>
<accession>A0A0E9WVU0</accession>
<protein>
    <submittedName>
        <fullName evidence="2">Uncharacterized protein</fullName>
    </submittedName>
</protein>
<reference evidence="2" key="2">
    <citation type="journal article" date="2015" name="Fish Shellfish Immunol.">
        <title>Early steps in the European eel (Anguilla anguilla)-Vibrio vulnificus interaction in the gills: Role of the RtxA13 toxin.</title>
        <authorList>
            <person name="Callol A."/>
            <person name="Pajuelo D."/>
            <person name="Ebbesson L."/>
            <person name="Teles M."/>
            <person name="MacKenzie S."/>
            <person name="Amaro C."/>
        </authorList>
    </citation>
    <scope>NUCLEOTIDE SEQUENCE</scope>
</reference>
<dbReference type="EMBL" id="GBXM01014857">
    <property type="protein sequence ID" value="JAH93720.1"/>
    <property type="molecule type" value="Transcribed_RNA"/>
</dbReference>
<evidence type="ECO:0000256" key="1">
    <source>
        <dbReference type="SAM" id="MobiDB-lite"/>
    </source>
</evidence>
<sequence length="56" mass="6483">MPIILLLFNYYVLAEISFLTNKDKVNSVSNRGNRCNKNIENTRTHSKPGLNKQRMS</sequence>
<feature type="compositionally biased region" description="Polar residues" evidence="1">
    <location>
        <begin position="27"/>
        <end position="41"/>
    </location>
</feature>
<evidence type="ECO:0000313" key="2">
    <source>
        <dbReference type="EMBL" id="JAH93720.1"/>
    </source>
</evidence>